<evidence type="ECO:0000313" key="7">
    <source>
        <dbReference type="Proteomes" id="UP001154078"/>
    </source>
</evidence>
<feature type="compositionally biased region" description="Basic and acidic residues" evidence="4">
    <location>
        <begin position="678"/>
        <end position="701"/>
    </location>
</feature>
<dbReference type="EMBL" id="OV121133">
    <property type="protein sequence ID" value="CAH0550951.1"/>
    <property type="molecule type" value="Genomic_DNA"/>
</dbReference>
<evidence type="ECO:0000313" key="6">
    <source>
        <dbReference type="EMBL" id="CAH0550951.1"/>
    </source>
</evidence>
<feature type="compositionally biased region" description="Polar residues" evidence="4">
    <location>
        <begin position="722"/>
        <end position="739"/>
    </location>
</feature>
<keyword evidence="3" id="KW-0175">Coiled coil</keyword>
<dbReference type="GO" id="GO:0035267">
    <property type="term" value="C:NuA4 histone acetyltransferase complex"/>
    <property type="evidence" value="ECO:0007669"/>
    <property type="project" value="TreeGrafter"/>
</dbReference>
<gene>
    <name evidence="6" type="ORF">MELIAE_LOCUS3658</name>
</gene>
<proteinExistence type="predicted"/>
<feature type="coiled-coil region" evidence="3">
    <location>
        <begin position="99"/>
        <end position="168"/>
    </location>
</feature>
<dbReference type="CDD" id="cd05507">
    <property type="entry name" value="Bromo_brd8_like"/>
    <property type="match status" value="1"/>
</dbReference>
<feature type="compositionally biased region" description="Basic and acidic residues" evidence="4">
    <location>
        <begin position="552"/>
        <end position="565"/>
    </location>
</feature>
<keyword evidence="7" id="KW-1185">Reference proteome</keyword>
<dbReference type="Proteomes" id="UP001154078">
    <property type="component" value="Chromosome 2"/>
</dbReference>
<dbReference type="PRINTS" id="PR00503">
    <property type="entry name" value="BROMODOMAIN"/>
</dbReference>
<dbReference type="PROSITE" id="PS50014">
    <property type="entry name" value="BROMODOMAIN_2"/>
    <property type="match status" value="1"/>
</dbReference>
<evidence type="ECO:0000256" key="3">
    <source>
        <dbReference type="SAM" id="Coils"/>
    </source>
</evidence>
<dbReference type="InterPro" id="IPR037966">
    <property type="entry name" value="Brd8_Bromo_dom"/>
</dbReference>
<keyword evidence="1 2" id="KW-0103">Bromodomain</keyword>
<accession>A0A9P0AV06</accession>
<dbReference type="PANTHER" id="PTHR15398">
    <property type="entry name" value="BROMODOMAIN-CONTAINING PROTEIN 8"/>
    <property type="match status" value="1"/>
</dbReference>
<feature type="domain" description="Bromo" evidence="5">
    <location>
        <begin position="761"/>
        <end position="831"/>
    </location>
</feature>
<dbReference type="Gene3D" id="1.20.920.10">
    <property type="entry name" value="Bromodomain-like"/>
    <property type="match status" value="1"/>
</dbReference>
<name>A0A9P0AV06_BRAAE</name>
<dbReference type="OrthoDB" id="1742084at2759"/>
<dbReference type="InterPro" id="IPR001487">
    <property type="entry name" value="Bromodomain"/>
</dbReference>
<dbReference type="SUPFAM" id="SSF47370">
    <property type="entry name" value="Bromodomain"/>
    <property type="match status" value="1"/>
</dbReference>
<feature type="compositionally biased region" description="Basic and acidic residues" evidence="4">
    <location>
        <begin position="633"/>
        <end position="658"/>
    </location>
</feature>
<evidence type="ECO:0000259" key="5">
    <source>
        <dbReference type="PROSITE" id="PS50014"/>
    </source>
</evidence>
<protein>
    <recommendedName>
        <fullName evidence="5">Bromo domain-containing protein</fullName>
    </recommendedName>
</protein>
<feature type="compositionally biased region" description="Pro residues" evidence="4">
    <location>
        <begin position="409"/>
        <end position="430"/>
    </location>
</feature>
<feature type="compositionally biased region" description="Basic and acidic residues" evidence="4">
    <location>
        <begin position="875"/>
        <end position="889"/>
    </location>
</feature>
<evidence type="ECO:0000256" key="2">
    <source>
        <dbReference type="PROSITE-ProRule" id="PRU00035"/>
    </source>
</evidence>
<evidence type="ECO:0000256" key="4">
    <source>
        <dbReference type="SAM" id="MobiDB-lite"/>
    </source>
</evidence>
<feature type="compositionally biased region" description="Basic and acidic residues" evidence="4">
    <location>
        <begin position="397"/>
        <end position="406"/>
    </location>
</feature>
<feature type="compositionally biased region" description="Basic and acidic residues" evidence="4">
    <location>
        <begin position="573"/>
        <end position="619"/>
    </location>
</feature>
<evidence type="ECO:0000256" key="1">
    <source>
        <dbReference type="ARBA" id="ARBA00023117"/>
    </source>
</evidence>
<dbReference type="SMART" id="SM00297">
    <property type="entry name" value="BROMO"/>
    <property type="match status" value="1"/>
</dbReference>
<dbReference type="PANTHER" id="PTHR15398:SF4">
    <property type="entry name" value="BROMODOMAIN-CONTAINING PROTEIN 8 ISOFORM X1"/>
    <property type="match status" value="1"/>
</dbReference>
<dbReference type="AlphaFoldDB" id="A0A9P0AV06"/>
<feature type="region of interest" description="Disordered" evidence="4">
    <location>
        <begin position="397"/>
        <end position="438"/>
    </location>
</feature>
<sequence length="889" mass="101191">MTSIQERLQLKREPIDKWSVREQLCLASAVARSGDQNWMSVSRALKPFGDPNRPGDWFHQKNCAAQYGALLGNVETPKRKKRNLTGAEVGIETPAESILRKLLNERQNELKKLLTEEKAEYQKLQEDMAVLQAGKVSEEQLDKWCREIDEEEAKKEQESNAHAQWLKRREQRKLEIERAWRPPKPATPVNVIQKRKNPDSPEAMEIEGIEEMQSPVIQPQEQGKPALSPLLTSLLKSPSQVQNVQTSILHSAITNVNQKLPSIGNNSTIASLLNSSTGIANVSPGLQQLVSSAIGQEQNVDDQNQPMGNDILDDPNLPSIKIDALANSILVRDGPLPEIKKEEVDDIISEIIDTHDMVTDPEQHLQLDRNGDININLELDDFDDDDSILDPPEIEIPKEAQPKEEVPLPQLPPQPQIQPTPQPQQPPPSVDPFEFQEEDPIIFEPTKTMKQMNEAKQYQQQPAPQPHLVPSELVKIAEEEQPQPKQSKVVDPIADKEIKKETIEEMPKKVEKSGGSVEIVEVVGEDEQCDKQLNKSQIQDIVHSTKIKSEEANVVKEKEEPKEEPANPVESLADNKPEIKEVKHEEMPKETKTDVKQPEMETTKKEELSEIEEKEKTSPHNELVPDLYEDINMEVKIDKTGRAKRDYSRTKKKEEKGFDMLLAIEKAQLEGSDQPEENADKELPEDKKDVKLLKPKVENERSNSPWTEEDDTSGSKAKRRYSTATPVDSIPNSPASSVTFEDDKDYRNWKKSVMLVYNRLATNKYASLFLKPITDDQAPGYSNMVYRPMDLQTIKKNIENGHIRTTLEFKRDIMLMFTNAIMYNKTSDTVYNMAKQMQQESMQPIDILLQATSQVDVPLRRETRTSESGTKRKRTLTEETIKNKKRKED</sequence>
<dbReference type="InterPro" id="IPR036427">
    <property type="entry name" value="Bromodomain-like_sf"/>
</dbReference>
<feature type="region of interest" description="Disordered" evidence="4">
    <location>
        <begin position="858"/>
        <end position="889"/>
    </location>
</feature>
<dbReference type="Pfam" id="PF00439">
    <property type="entry name" value="Bromodomain"/>
    <property type="match status" value="1"/>
</dbReference>
<feature type="region of interest" description="Disordered" evidence="4">
    <location>
        <begin position="552"/>
        <end position="740"/>
    </location>
</feature>
<organism evidence="6 7">
    <name type="scientific">Brassicogethes aeneus</name>
    <name type="common">Rape pollen beetle</name>
    <name type="synonym">Meligethes aeneus</name>
    <dbReference type="NCBI Taxonomy" id="1431903"/>
    <lineage>
        <taxon>Eukaryota</taxon>
        <taxon>Metazoa</taxon>
        <taxon>Ecdysozoa</taxon>
        <taxon>Arthropoda</taxon>
        <taxon>Hexapoda</taxon>
        <taxon>Insecta</taxon>
        <taxon>Pterygota</taxon>
        <taxon>Neoptera</taxon>
        <taxon>Endopterygota</taxon>
        <taxon>Coleoptera</taxon>
        <taxon>Polyphaga</taxon>
        <taxon>Cucujiformia</taxon>
        <taxon>Nitidulidae</taxon>
        <taxon>Meligethinae</taxon>
        <taxon>Brassicogethes</taxon>
    </lineage>
</organism>
<reference evidence="6" key="1">
    <citation type="submission" date="2021-12" db="EMBL/GenBank/DDBJ databases">
        <authorList>
            <person name="King R."/>
        </authorList>
    </citation>
    <scope>NUCLEOTIDE SEQUENCE</scope>
</reference>